<evidence type="ECO:0000313" key="2">
    <source>
        <dbReference type="Proteomes" id="UP000887013"/>
    </source>
</evidence>
<dbReference type="Proteomes" id="UP000887013">
    <property type="component" value="Unassembled WGS sequence"/>
</dbReference>
<dbReference type="OrthoDB" id="7635258at2759"/>
<organism evidence="1 2">
    <name type="scientific">Nephila pilipes</name>
    <name type="common">Giant wood spider</name>
    <name type="synonym">Nephila maculata</name>
    <dbReference type="NCBI Taxonomy" id="299642"/>
    <lineage>
        <taxon>Eukaryota</taxon>
        <taxon>Metazoa</taxon>
        <taxon>Ecdysozoa</taxon>
        <taxon>Arthropoda</taxon>
        <taxon>Chelicerata</taxon>
        <taxon>Arachnida</taxon>
        <taxon>Araneae</taxon>
        <taxon>Araneomorphae</taxon>
        <taxon>Entelegynae</taxon>
        <taxon>Araneoidea</taxon>
        <taxon>Nephilidae</taxon>
        <taxon>Nephila</taxon>
    </lineage>
</organism>
<dbReference type="AlphaFoldDB" id="A0A8X6PNP4"/>
<dbReference type="EMBL" id="BMAW01071964">
    <property type="protein sequence ID" value="GFT80616.1"/>
    <property type="molecule type" value="Genomic_DNA"/>
</dbReference>
<keyword evidence="2" id="KW-1185">Reference proteome</keyword>
<gene>
    <name evidence="1" type="primary">POLX_892</name>
    <name evidence="1" type="ORF">NPIL_258851</name>
</gene>
<dbReference type="Pfam" id="PF14223">
    <property type="entry name" value="Retrotran_gag_2"/>
    <property type="match status" value="1"/>
</dbReference>
<name>A0A8X6PNP4_NEPPI</name>
<accession>A0A8X6PNP4</accession>
<evidence type="ECO:0000313" key="1">
    <source>
        <dbReference type="EMBL" id="GFT80616.1"/>
    </source>
</evidence>
<comment type="caution">
    <text evidence="1">The sequence shown here is derived from an EMBL/GenBank/DDBJ whole genome shotgun (WGS) entry which is preliminary data.</text>
</comment>
<protein>
    <submittedName>
        <fullName evidence="1">Retrovirus-related Pol polyprotein from transposon TNT 1-94</fullName>
    </submittedName>
</protein>
<reference evidence="1" key="1">
    <citation type="submission" date="2020-08" db="EMBL/GenBank/DDBJ databases">
        <title>Multicomponent nature underlies the extraordinary mechanical properties of spider dragline silk.</title>
        <authorList>
            <person name="Kono N."/>
            <person name="Nakamura H."/>
            <person name="Mori M."/>
            <person name="Yoshida Y."/>
            <person name="Ohtoshi R."/>
            <person name="Malay A.D."/>
            <person name="Moran D.A.P."/>
            <person name="Tomita M."/>
            <person name="Numata K."/>
            <person name="Arakawa K."/>
        </authorList>
    </citation>
    <scope>NUCLEOTIDE SEQUENCE</scope>
</reference>
<proteinExistence type="predicted"/>
<sequence length="172" mass="19720">MKRVANPINVSNKRTSFNDETKLDSSFLDDAVPPHHFHLGEDIYAAVTYFATEVHLQNDSPSEPKEIFKKRDRQARVIIKLNIENLQIIHIKCKATVKATPNKLKSIHERSILSRKLFLPRKLYATRMSEVGNMNEHIPQMLQLIHKLKAAGEEIKDDHFAALFLVSIPTTL</sequence>